<keyword evidence="2 10" id="KW-0436">Ligase</keyword>
<proteinExistence type="inferred from homology"/>
<dbReference type="InterPro" id="IPR013221">
    <property type="entry name" value="Mur_ligase_cen"/>
</dbReference>
<dbReference type="PATRIC" id="fig|319652.3.peg.1937"/>
<keyword evidence="5 10" id="KW-0067">ATP-binding</keyword>
<dbReference type="GO" id="GO:0005524">
    <property type="term" value="F:ATP binding"/>
    <property type="evidence" value="ECO:0007669"/>
    <property type="project" value="UniProtKB-UniRule"/>
</dbReference>
<evidence type="ECO:0000256" key="6">
    <source>
        <dbReference type="ARBA" id="ARBA00022960"/>
    </source>
</evidence>
<dbReference type="PANTHER" id="PTHR43024:SF1">
    <property type="entry name" value="UDP-N-ACETYLMURAMOYL-TRIPEPTIDE--D-ALANYL-D-ALANINE LIGASE"/>
    <property type="match status" value="1"/>
</dbReference>
<keyword evidence="4 10" id="KW-0547">Nucleotide-binding</keyword>
<evidence type="ECO:0000259" key="14">
    <source>
        <dbReference type="Pfam" id="PF08245"/>
    </source>
</evidence>
<dbReference type="Proteomes" id="UP000051568">
    <property type="component" value="Unassembled WGS sequence"/>
</dbReference>
<dbReference type="GO" id="GO:0008766">
    <property type="term" value="F:UDP-N-acetylmuramoylalanyl-D-glutamyl-2,6-diaminopimelate-D-alanyl-D-alanine ligase activity"/>
    <property type="evidence" value="ECO:0007669"/>
    <property type="project" value="RHEA"/>
</dbReference>
<protein>
    <recommendedName>
        <fullName evidence="10 11">UDP-N-acetylmuramoyl-tripeptide--D-alanyl-D-alanine ligase</fullName>
        <ecNumber evidence="10 11">6.3.2.10</ecNumber>
    </recommendedName>
    <alternativeName>
        <fullName evidence="10">D-alanyl-D-alanine-adding enzyme</fullName>
    </alternativeName>
</protein>
<comment type="catalytic activity">
    <reaction evidence="11">
        <text>D-alanyl-D-alanine + UDP-N-acetyl-alpha-D-muramoyl-L-alanyl-gamma-D-glutamyl-meso-2,6-diaminopimelate + ATP = UDP-N-acetyl-alpha-D-muramoyl-L-alanyl-gamma-D-glutamyl-meso-2,6-diaminopimeloyl-D-alanyl-D-alanine + ADP + phosphate + H(+)</text>
        <dbReference type="Rhea" id="RHEA:28374"/>
        <dbReference type="ChEBI" id="CHEBI:15378"/>
        <dbReference type="ChEBI" id="CHEBI:30616"/>
        <dbReference type="ChEBI" id="CHEBI:43474"/>
        <dbReference type="ChEBI" id="CHEBI:57822"/>
        <dbReference type="ChEBI" id="CHEBI:61386"/>
        <dbReference type="ChEBI" id="CHEBI:83905"/>
        <dbReference type="ChEBI" id="CHEBI:456216"/>
        <dbReference type="EC" id="6.3.2.10"/>
    </reaction>
</comment>
<dbReference type="Pfam" id="PF01225">
    <property type="entry name" value="Mur_ligase"/>
    <property type="match status" value="1"/>
</dbReference>
<dbReference type="Gene3D" id="3.90.190.20">
    <property type="entry name" value="Mur ligase, C-terminal domain"/>
    <property type="match status" value="1"/>
</dbReference>
<evidence type="ECO:0000256" key="5">
    <source>
        <dbReference type="ARBA" id="ARBA00022840"/>
    </source>
</evidence>
<evidence type="ECO:0000256" key="1">
    <source>
        <dbReference type="ARBA" id="ARBA00022490"/>
    </source>
</evidence>
<evidence type="ECO:0000313" key="15">
    <source>
        <dbReference type="EMBL" id="KRN65399.1"/>
    </source>
</evidence>
<dbReference type="InterPro" id="IPR051046">
    <property type="entry name" value="MurCDEF_CellWall_CoF430Synth"/>
</dbReference>
<dbReference type="PANTHER" id="PTHR43024">
    <property type="entry name" value="UDP-N-ACETYLMURAMOYL-TRIPEPTIDE--D-ALANYL-D-ALANINE LIGASE"/>
    <property type="match status" value="1"/>
</dbReference>
<evidence type="ECO:0000259" key="13">
    <source>
        <dbReference type="Pfam" id="PF02875"/>
    </source>
</evidence>
<dbReference type="AlphaFoldDB" id="A0A0R2ITW8"/>
<dbReference type="GO" id="GO:0008360">
    <property type="term" value="P:regulation of cell shape"/>
    <property type="evidence" value="ECO:0007669"/>
    <property type="project" value="UniProtKB-KW"/>
</dbReference>
<gene>
    <name evidence="10" type="primary">murF</name>
    <name evidence="15" type="ORF">IV80_GL001903</name>
</gene>
<dbReference type="Pfam" id="PF02875">
    <property type="entry name" value="Mur_ligase_C"/>
    <property type="match status" value="1"/>
</dbReference>
<dbReference type="GO" id="GO:0047480">
    <property type="term" value="F:UDP-N-acetylmuramoyl-tripeptide-D-alanyl-D-alanine ligase activity"/>
    <property type="evidence" value="ECO:0007669"/>
    <property type="project" value="UniProtKB-UniRule"/>
</dbReference>
<reference evidence="15 16" key="1">
    <citation type="journal article" date="2015" name="Genome Announc.">
        <title>Expanding the biotechnology potential of lactobacilli through comparative genomics of 213 strains and associated genera.</title>
        <authorList>
            <person name="Sun Z."/>
            <person name="Harris H.M."/>
            <person name="McCann A."/>
            <person name="Guo C."/>
            <person name="Argimon S."/>
            <person name="Zhang W."/>
            <person name="Yang X."/>
            <person name="Jeffery I.B."/>
            <person name="Cooney J.C."/>
            <person name="Kagawa T.F."/>
            <person name="Liu W."/>
            <person name="Song Y."/>
            <person name="Salvetti E."/>
            <person name="Wrobel A."/>
            <person name="Rasinkangas P."/>
            <person name="Parkhill J."/>
            <person name="Rea M.C."/>
            <person name="O'Sullivan O."/>
            <person name="Ritari J."/>
            <person name="Douillard F.P."/>
            <person name="Paul Ross R."/>
            <person name="Yang R."/>
            <person name="Briner A.E."/>
            <person name="Felis G.E."/>
            <person name="de Vos W.M."/>
            <person name="Barrangou R."/>
            <person name="Klaenhammer T.R."/>
            <person name="Caufield P.W."/>
            <person name="Cui Y."/>
            <person name="Zhang H."/>
            <person name="O'Toole P.W."/>
        </authorList>
    </citation>
    <scope>NUCLEOTIDE SEQUENCE [LARGE SCALE GENOMIC DNA]</scope>
    <source>
        <strain evidence="15 16">DSM 17757</strain>
    </source>
</reference>
<evidence type="ECO:0000256" key="8">
    <source>
        <dbReference type="ARBA" id="ARBA00023306"/>
    </source>
</evidence>
<dbReference type="EC" id="6.3.2.10" evidence="10 11"/>
<dbReference type="SUPFAM" id="SSF53623">
    <property type="entry name" value="MurD-like peptide ligases, catalytic domain"/>
    <property type="match status" value="1"/>
</dbReference>
<dbReference type="Gene3D" id="3.40.1190.10">
    <property type="entry name" value="Mur-like, catalytic domain"/>
    <property type="match status" value="1"/>
</dbReference>
<dbReference type="InterPro" id="IPR035911">
    <property type="entry name" value="MurE/MurF_N"/>
</dbReference>
<dbReference type="HAMAP" id="MF_02019">
    <property type="entry name" value="MurF"/>
    <property type="match status" value="1"/>
</dbReference>
<feature type="domain" description="Mur ligase C-terminal" evidence="13">
    <location>
        <begin position="320"/>
        <end position="446"/>
    </location>
</feature>
<dbReference type="Gene3D" id="3.40.1390.10">
    <property type="entry name" value="MurE/MurF, N-terminal domain"/>
    <property type="match status" value="1"/>
</dbReference>
<dbReference type="SUPFAM" id="SSF63418">
    <property type="entry name" value="MurE/MurF N-terminal domain"/>
    <property type="match status" value="1"/>
</dbReference>
<organism evidence="15 16">
    <name type="scientific">Pediococcus cellicola</name>
    <dbReference type="NCBI Taxonomy" id="319652"/>
    <lineage>
        <taxon>Bacteria</taxon>
        <taxon>Bacillati</taxon>
        <taxon>Bacillota</taxon>
        <taxon>Bacilli</taxon>
        <taxon>Lactobacillales</taxon>
        <taxon>Lactobacillaceae</taxon>
        <taxon>Pediococcus</taxon>
    </lineage>
</organism>
<comment type="subcellular location">
    <subcellularLocation>
        <location evidence="10 11">Cytoplasm</location>
    </subcellularLocation>
</comment>
<comment type="catalytic activity">
    <reaction evidence="10">
        <text>UDP-N-acetyl-alpha-D-muramoyl-L-alanyl-gamma-D-glutamyl-L-lysine + D-alanyl-D-alanine + ATP = UDP-N-acetyl-alpha-D-muramoyl-L-alanyl-gamma-D-glutamyl-L-lysyl-D-alanyl-D-alanine + ADP + phosphate + H(+)</text>
        <dbReference type="Rhea" id="RHEA:16085"/>
        <dbReference type="ChEBI" id="CHEBI:15378"/>
        <dbReference type="ChEBI" id="CHEBI:30616"/>
        <dbReference type="ChEBI" id="CHEBI:43474"/>
        <dbReference type="ChEBI" id="CHEBI:57822"/>
        <dbReference type="ChEBI" id="CHEBI:70758"/>
        <dbReference type="ChEBI" id="CHEBI:83903"/>
        <dbReference type="ChEBI" id="CHEBI:456216"/>
        <dbReference type="EC" id="6.3.2.10"/>
    </reaction>
</comment>
<evidence type="ECO:0000256" key="3">
    <source>
        <dbReference type="ARBA" id="ARBA00022618"/>
    </source>
</evidence>
<keyword evidence="7 10" id="KW-0573">Peptidoglycan synthesis</keyword>
<keyword evidence="1 10" id="KW-0963">Cytoplasm</keyword>
<evidence type="ECO:0000256" key="10">
    <source>
        <dbReference type="HAMAP-Rule" id="MF_02019"/>
    </source>
</evidence>
<dbReference type="NCBIfam" id="TIGR01143">
    <property type="entry name" value="murF"/>
    <property type="match status" value="1"/>
</dbReference>
<dbReference type="Pfam" id="PF08245">
    <property type="entry name" value="Mur_ligase_M"/>
    <property type="match status" value="1"/>
</dbReference>
<keyword evidence="16" id="KW-1185">Reference proteome</keyword>
<sequence length="462" mass="51412">MDKMKMQLTEIANAIGIDDVPESWQEITIANVEFDSRKVRPNSLFIPLKGQRDGHDFVDNAIKNGAVATLWAKDHPNVPSAYPALIVDDPLASLQKLAVYYLRKINPKVVAITGSNGKTTTKDMTASLLETQFNVVKTEANFNNEIGVPVTLLNMNANTEVVVVEMGMDRPGQLDFLSKMAQPDTVVITMIGEAHIEFFGSRDKIADAKMEITDGLKEDGLFIYNGDEPLLRERSKQVEQQQYTFGSNAADELFATNIQTARDHTTFEINLVPNQTYEIPMIGEYNVMNALAAIAVAKAYHIDPAQTVAALRNFRVTHNRTEWVSGKNGELILSDVYNSNPTAAKEVISSFSQTETKGKRFVVLGDMLELGEQSDEMHASLRAYLDPQLISEVYLVGTHMKALAEGLKNKYEANQIHWYAVNEETQLIEDLQVKLTNQDEVLIKGSHGIHLEKVLSALQKAE</sequence>
<feature type="domain" description="Mur ligase N-terminal catalytic" evidence="12">
    <location>
        <begin position="29"/>
        <end position="79"/>
    </location>
</feature>
<comment type="similarity">
    <text evidence="10">Belongs to the MurCDEF family. MurF subfamily.</text>
</comment>
<evidence type="ECO:0000256" key="9">
    <source>
        <dbReference type="ARBA" id="ARBA00023316"/>
    </source>
</evidence>
<feature type="domain" description="Mur ligase central" evidence="14">
    <location>
        <begin position="112"/>
        <end position="297"/>
    </location>
</feature>
<dbReference type="GO" id="GO:0071555">
    <property type="term" value="P:cell wall organization"/>
    <property type="evidence" value="ECO:0007669"/>
    <property type="project" value="UniProtKB-KW"/>
</dbReference>
<keyword evidence="9 10" id="KW-0961">Cell wall biogenesis/degradation</keyword>
<comment type="pathway">
    <text evidence="10 11">Cell wall biogenesis; peptidoglycan biosynthesis.</text>
</comment>
<keyword evidence="8 10" id="KW-0131">Cell cycle</keyword>
<feature type="binding site" evidence="10">
    <location>
        <begin position="114"/>
        <end position="120"/>
    </location>
    <ligand>
        <name>ATP</name>
        <dbReference type="ChEBI" id="CHEBI:30616"/>
    </ligand>
</feature>
<evidence type="ECO:0000259" key="12">
    <source>
        <dbReference type="Pfam" id="PF01225"/>
    </source>
</evidence>
<dbReference type="STRING" id="319652.IV80_GL001903"/>
<comment type="function">
    <text evidence="10 11">Involved in cell wall formation. Catalyzes the final step in the synthesis of UDP-N-acetylmuramoyl-pentapeptide, the precursor of murein.</text>
</comment>
<dbReference type="SUPFAM" id="SSF53244">
    <property type="entry name" value="MurD-like peptide ligases, peptide-binding domain"/>
    <property type="match status" value="1"/>
</dbReference>
<dbReference type="InterPro" id="IPR036565">
    <property type="entry name" value="Mur-like_cat_sf"/>
</dbReference>
<evidence type="ECO:0000256" key="4">
    <source>
        <dbReference type="ARBA" id="ARBA00022741"/>
    </source>
</evidence>
<dbReference type="InterPro" id="IPR004101">
    <property type="entry name" value="Mur_ligase_C"/>
</dbReference>
<dbReference type="EMBL" id="JQBR01000009">
    <property type="protein sequence ID" value="KRN65399.1"/>
    <property type="molecule type" value="Genomic_DNA"/>
</dbReference>
<dbReference type="InterPro" id="IPR036615">
    <property type="entry name" value="Mur_ligase_C_dom_sf"/>
</dbReference>
<evidence type="ECO:0000313" key="16">
    <source>
        <dbReference type="Proteomes" id="UP000051568"/>
    </source>
</evidence>
<evidence type="ECO:0000256" key="11">
    <source>
        <dbReference type="RuleBase" id="RU004136"/>
    </source>
</evidence>
<evidence type="ECO:0000256" key="2">
    <source>
        <dbReference type="ARBA" id="ARBA00022598"/>
    </source>
</evidence>
<name>A0A0R2ITW8_9LACO</name>
<keyword evidence="6 10" id="KW-0133">Cell shape</keyword>
<dbReference type="InterPro" id="IPR005863">
    <property type="entry name" value="UDP-N-AcMur_synth"/>
</dbReference>
<dbReference type="UniPathway" id="UPA00219"/>
<keyword evidence="3 10" id="KW-0132">Cell division</keyword>
<accession>A0A0R2ITW8</accession>
<dbReference type="GO" id="GO:0005737">
    <property type="term" value="C:cytoplasm"/>
    <property type="evidence" value="ECO:0007669"/>
    <property type="project" value="UniProtKB-SubCell"/>
</dbReference>
<dbReference type="GO" id="GO:0051301">
    <property type="term" value="P:cell division"/>
    <property type="evidence" value="ECO:0007669"/>
    <property type="project" value="UniProtKB-KW"/>
</dbReference>
<comment type="caution">
    <text evidence="15">The sequence shown here is derived from an EMBL/GenBank/DDBJ whole genome shotgun (WGS) entry which is preliminary data.</text>
</comment>
<dbReference type="InterPro" id="IPR000713">
    <property type="entry name" value="Mur_ligase_N"/>
</dbReference>
<evidence type="ECO:0000256" key="7">
    <source>
        <dbReference type="ARBA" id="ARBA00022984"/>
    </source>
</evidence>
<dbReference type="GO" id="GO:0009252">
    <property type="term" value="P:peptidoglycan biosynthetic process"/>
    <property type="evidence" value="ECO:0007669"/>
    <property type="project" value="UniProtKB-UniRule"/>
</dbReference>